<sequence length="146" mass="15231">MHFTTSILAATSLLTLASARIIGIAVPDTIKPGDGFNAIIETENYIQSVYDVSIAFGVSPGNGFPPALGNLLEPGSYYLGPEQSNTLYNITKWTGLPASTPKGEATLSASLFSLYGASKSPTLSNYAVKVTIGDSTSSNYVSSTQV</sequence>
<evidence type="ECO:0000313" key="2">
    <source>
        <dbReference type="EMBL" id="KAF2418258.1"/>
    </source>
</evidence>
<evidence type="ECO:0000313" key="3">
    <source>
        <dbReference type="Proteomes" id="UP000800235"/>
    </source>
</evidence>
<keyword evidence="3" id="KW-1185">Reference proteome</keyword>
<feature type="chain" id="PRO_5040118357" evidence="1">
    <location>
        <begin position="20"/>
        <end position="146"/>
    </location>
</feature>
<dbReference type="Pfam" id="PF19271">
    <property type="entry name" value="Nis1"/>
    <property type="match status" value="1"/>
</dbReference>
<comment type="caution">
    <text evidence="2">The sequence shown here is derived from an EMBL/GenBank/DDBJ whole genome shotgun (WGS) entry which is preliminary data.</text>
</comment>
<proteinExistence type="predicted"/>
<dbReference type="InterPro" id="IPR045469">
    <property type="entry name" value="Nis1"/>
</dbReference>
<dbReference type="AlphaFoldDB" id="A0A9P4NEW7"/>
<feature type="signal peptide" evidence="1">
    <location>
        <begin position="1"/>
        <end position="19"/>
    </location>
</feature>
<gene>
    <name evidence="2" type="ORF">EJ08DRAFT_739190</name>
</gene>
<accession>A0A9P4NEW7</accession>
<protein>
    <submittedName>
        <fullName evidence="2">Uncharacterized protein</fullName>
    </submittedName>
</protein>
<dbReference type="OrthoDB" id="3913322at2759"/>
<name>A0A9P4NEW7_9PEZI</name>
<dbReference type="EMBL" id="MU007130">
    <property type="protein sequence ID" value="KAF2418258.1"/>
    <property type="molecule type" value="Genomic_DNA"/>
</dbReference>
<keyword evidence="1" id="KW-0732">Signal</keyword>
<organism evidence="2 3">
    <name type="scientific">Tothia fuscella</name>
    <dbReference type="NCBI Taxonomy" id="1048955"/>
    <lineage>
        <taxon>Eukaryota</taxon>
        <taxon>Fungi</taxon>
        <taxon>Dikarya</taxon>
        <taxon>Ascomycota</taxon>
        <taxon>Pezizomycotina</taxon>
        <taxon>Dothideomycetes</taxon>
        <taxon>Pleosporomycetidae</taxon>
        <taxon>Venturiales</taxon>
        <taxon>Cylindrosympodiaceae</taxon>
        <taxon>Tothia</taxon>
    </lineage>
</organism>
<dbReference type="Proteomes" id="UP000800235">
    <property type="component" value="Unassembled WGS sequence"/>
</dbReference>
<reference evidence="2" key="1">
    <citation type="journal article" date="2020" name="Stud. Mycol.">
        <title>101 Dothideomycetes genomes: a test case for predicting lifestyles and emergence of pathogens.</title>
        <authorList>
            <person name="Haridas S."/>
            <person name="Albert R."/>
            <person name="Binder M."/>
            <person name="Bloem J."/>
            <person name="Labutti K."/>
            <person name="Salamov A."/>
            <person name="Andreopoulos B."/>
            <person name="Baker S."/>
            <person name="Barry K."/>
            <person name="Bills G."/>
            <person name="Bluhm B."/>
            <person name="Cannon C."/>
            <person name="Castanera R."/>
            <person name="Culley D."/>
            <person name="Daum C."/>
            <person name="Ezra D."/>
            <person name="Gonzalez J."/>
            <person name="Henrissat B."/>
            <person name="Kuo A."/>
            <person name="Liang C."/>
            <person name="Lipzen A."/>
            <person name="Lutzoni F."/>
            <person name="Magnuson J."/>
            <person name="Mondo S."/>
            <person name="Nolan M."/>
            <person name="Ohm R."/>
            <person name="Pangilinan J."/>
            <person name="Park H.-J."/>
            <person name="Ramirez L."/>
            <person name="Alfaro M."/>
            <person name="Sun H."/>
            <person name="Tritt A."/>
            <person name="Yoshinaga Y."/>
            <person name="Zwiers L.-H."/>
            <person name="Turgeon B."/>
            <person name="Goodwin S."/>
            <person name="Spatafora J."/>
            <person name="Crous P."/>
            <person name="Grigoriev I."/>
        </authorList>
    </citation>
    <scope>NUCLEOTIDE SEQUENCE</scope>
    <source>
        <strain evidence="2">CBS 130266</strain>
    </source>
</reference>
<evidence type="ECO:0000256" key="1">
    <source>
        <dbReference type="SAM" id="SignalP"/>
    </source>
</evidence>